<sequence>MKGVGLRVVDSHTGNHRQDDFTPLETIQRFLDIIESRSLSSSNRRPSSWRGGSTIKAQVLKDFLLETQEEDEETDFQNQEGKPKDTRWRLYTDESSSDDGYGAGLMIVSPEGMEFTYALKFKFTATNNEAEYEAVITCLRIAIEMKIEEIMNKKADALSKLASLTFEHLTKKVLVEKLENKSIYEKQEADVTTKEEDNLMTTIVEYLISGILLADQKLENQGQGTELSDH</sequence>
<protein>
    <submittedName>
        <fullName evidence="2">Reverse transcriptase domain-containing protein</fullName>
    </submittedName>
</protein>
<name>A0ABQ5C456_9ASTR</name>
<feature type="region of interest" description="Disordered" evidence="1">
    <location>
        <begin position="1"/>
        <end position="20"/>
    </location>
</feature>
<keyword evidence="2" id="KW-0695">RNA-directed DNA polymerase</keyword>
<keyword evidence="2" id="KW-0548">Nucleotidyltransferase</keyword>
<reference evidence="2" key="1">
    <citation type="journal article" date="2022" name="Int. J. Mol. Sci.">
        <title>Draft Genome of Tanacetum Coccineum: Genomic Comparison of Closely Related Tanacetum-Family Plants.</title>
        <authorList>
            <person name="Yamashiro T."/>
            <person name="Shiraishi A."/>
            <person name="Nakayama K."/>
            <person name="Satake H."/>
        </authorList>
    </citation>
    <scope>NUCLEOTIDE SEQUENCE</scope>
</reference>
<dbReference type="PANTHER" id="PTHR48475">
    <property type="entry name" value="RIBONUCLEASE H"/>
    <property type="match status" value="1"/>
</dbReference>
<dbReference type="GO" id="GO:0003964">
    <property type="term" value="F:RNA-directed DNA polymerase activity"/>
    <property type="evidence" value="ECO:0007669"/>
    <property type="project" value="UniProtKB-KW"/>
</dbReference>
<evidence type="ECO:0000313" key="2">
    <source>
        <dbReference type="EMBL" id="GJT19869.1"/>
    </source>
</evidence>
<keyword evidence="2" id="KW-0808">Transferase</keyword>
<dbReference type="InterPro" id="IPR012337">
    <property type="entry name" value="RNaseH-like_sf"/>
</dbReference>
<organism evidence="2 3">
    <name type="scientific">Tanacetum coccineum</name>
    <dbReference type="NCBI Taxonomy" id="301880"/>
    <lineage>
        <taxon>Eukaryota</taxon>
        <taxon>Viridiplantae</taxon>
        <taxon>Streptophyta</taxon>
        <taxon>Embryophyta</taxon>
        <taxon>Tracheophyta</taxon>
        <taxon>Spermatophyta</taxon>
        <taxon>Magnoliopsida</taxon>
        <taxon>eudicotyledons</taxon>
        <taxon>Gunneridae</taxon>
        <taxon>Pentapetalae</taxon>
        <taxon>asterids</taxon>
        <taxon>campanulids</taxon>
        <taxon>Asterales</taxon>
        <taxon>Asteraceae</taxon>
        <taxon>Asteroideae</taxon>
        <taxon>Anthemideae</taxon>
        <taxon>Anthemidinae</taxon>
        <taxon>Tanacetum</taxon>
    </lineage>
</organism>
<gene>
    <name evidence="2" type="ORF">Tco_0878575</name>
</gene>
<dbReference type="SUPFAM" id="SSF53098">
    <property type="entry name" value="Ribonuclease H-like"/>
    <property type="match status" value="1"/>
</dbReference>
<evidence type="ECO:0000256" key="1">
    <source>
        <dbReference type="SAM" id="MobiDB-lite"/>
    </source>
</evidence>
<accession>A0ABQ5C456</accession>
<dbReference type="Proteomes" id="UP001151760">
    <property type="component" value="Unassembled WGS sequence"/>
</dbReference>
<dbReference type="EMBL" id="BQNB010013753">
    <property type="protein sequence ID" value="GJT19869.1"/>
    <property type="molecule type" value="Genomic_DNA"/>
</dbReference>
<comment type="caution">
    <text evidence="2">The sequence shown here is derived from an EMBL/GenBank/DDBJ whole genome shotgun (WGS) entry which is preliminary data.</text>
</comment>
<dbReference type="InterPro" id="IPR036397">
    <property type="entry name" value="RNaseH_sf"/>
</dbReference>
<reference evidence="2" key="2">
    <citation type="submission" date="2022-01" db="EMBL/GenBank/DDBJ databases">
        <authorList>
            <person name="Yamashiro T."/>
            <person name="Shiraishi A."/>
            <person name="Satake H."/>
            <person name="Nakayama K."/>
        </authorList>
    </citation>
    <scope>NUCLEOTIDE SEQUENCE</scope>
</reference>
<evidence type="ECO:0000313" key="3">
    <source>
        <dbReference type="Proteomes" id="UP001151760"/>
    </source>
</evidence>
<dbReference type="PANTHER" id="PTHR48475:SF1">
    <property type="entry name" value="RNASE H TYPE-1 DOMAIN-CONTAINING PROTEIN"/>
    <property type="match status" value="1"/>
</dbReference>
<proteinExistence type="predicted"/>
<keyword evidence="3" id="KW-1185">Reference proteome</keyword>
<dbReference type="Gene3D" id="3.30.420.10">
    <property type="entry name" value="Ribonuclease H-like superfamily/Ribonuclease H"/>
    <property type="match status" value="1"/>
</dbReference>